<evidence type="ECO:0000313" key="2">
    <source>
        <dbReference type="Proteomes" id="UP000248544"/>
    </source>
</evidence>
<dbReference type="EMBL" id="POUA01000238">
    <property type="protein sequence ID" value="PZG37367.1"/>
    <property type="molecule type" value="Genomic_DNA"/>
</dbReference>
<dbReference type="Proteomes" id="UP000248544">
    <property type="component" value="Unassembled WGS sequence"/>
</dbReference>
<accession>A0A2W2GT49</accession>
<comment type="caution">
    <text evidence="1">The sequence shown here is derived from an EMBL/GenBank/DDBJ whole genome shotgun (WGS) entry which is preliminary data.</text>
</comment>
<gene>
    <name evidence="1" type="ORF">C1I98_25700</name>
</gene>
<name>A0A2W2GT49_9ACTN</name>
<protein>
    <submittedName>
        <fullName evidence="1">Uncharacterized protein</fullName>
    </submittedName>
</protein>
<proteinExistence type="predicted"/>
<reference evidence="1 2" key="1">
    <citation type="submission" date="2018-01" db="EMBL/GenBank/DDBJ databases">
        <title>Draft genome sequence of Sphaerisporangium sp. 7K107.</title>
        <authorList>
            <person name="Sahin N."/>
            <person name="Saygin H."/>
            <person name="Ay H."/>
        </authorList>
    </citation>
    <scope>NUCLEOTIDE SEQUENCE [LARGE SCALE GENOMIC DNA]</scope>
    <source>
        <strain evidence="1 2">7K107</strain>
    </source>
</reference>
<evidence type="ECO:0000313" key="1">
    <source>
        <dbReference type="EMBL" id="PZG37367.1"/>
    </source>
</evidence>
<organism evidence="1 2">
    <name type="scientific">Spongiactinospora gelatinilytica</name>
    <dbReference type="NCBI Taxonomy" id="2666298"/>
    <lineage>
        <taxon>Bacteria</taxon>
        <taxon>Bacillati</taxon>
        <taxon>Actinomycetota</taxon>
        <taxon>Actinomycetes</taxon>
        <taxon>Streptosporangiales</taxon>
        <taxon>Streptosporangiaceae</taxon>
        <taxon>Spongiactinospora</taxon>
    </lineage>
</organism>
<dbReference type="AlphaFoldDB" id="A0A2W2GT49"/>
<sequence length="60" mass="6567">MSKVDGGLWALGRTSVPDRELIQIALDRQRCLPATGLDPAAVQRFVDQVMSRLTRASAMP</sequence>
<keyword evidence="2" id="KW-1185">Reference proteome</keyword>